<evidence type="ECO:0000313" key="1">
    <source>
        <dbReference type="EMBL" id="KAH7929213.1"/>
    </source>
</evidence>
<sequence length="189" mass="20714">MDSTHTTALLTIDVQKAFEDEAFWGGNRNNPRLLQNVEQLLGLFRARSLPVLHAKHNSTNPESPLHPSHPGNAFSPEAAPRESEPVFPKTVNSAFIGTDLESHLRSTGIQRLVICGITTNHCVSTTTRMAGNLGFDVLLVGDACATFDRVGADGVKRPAEEVHRYALGDLHGEFCEVVNTNQVQRYLDN</sequence>
<proteinExistence type="predicted"/>
<organism evidence="1 2">
    <name type="scientific">Leucogyrophana mollusca</name>
    <dbReference type="NCBI Taxonomy" id="85980"/>
    <lineage>
        <taxon>Eukaryota</taxon>
        <taxon>Fungi</taxon>
        <taxon>Dikarya</taxon>
        <taxon>Basidiomycota</taxon>
        <taxon>Agaricomycotina</taxon>
        <taxon>Agaricomycetes</taxon>
        <taxon>Agaricomycetidae</taxon>
        <taxon>Boletales</taxon>
        <taxon>Boletales incertae sedis</taxon>
        <taxon>Leucogyrophana</taxon>
    </lineage>
</organism>
<comment type="caution">
    <text evidence="1">The sequence shown here is derived from an EMBL/GenBank/DDBJ whole genome shotgun (WGS) entry which is preliminary data.</text>
</comment>
<protein>
    <submittedName>
        <fullName evidence="1">Isochorismatase</fullName>
    </submittedName>
</protein>
<reference evidence="1" key="1">
    <citation type="journal article" date="2021" name="New Phytol.">
        <title>Evolutionary innovations through gain and loss of genes in the ectomycorrhizal Boletales.</title>
        <authorList>
            <person name="Wu G."/>
            <person name="Miyauchi S."/>
            <person name="Morin E."/>
            <person name="Kuo A."/>
            <person name="Drula E."/>
            <person name="Varga T."/>
            <person name="Kohler A."/>
            <person name="Feng B."/>
            <person name="Cao Y."/>
            <person name="Lipzen A."/>
            <person name="Daum C."/>
            <person name="Hundley H."/>
            <person name="Pangilinan J."/>
            <person name="Johnson J."/>
            <person name="Barry K."/>
            <person name="LaButti K."/>
            <person name="Ng V."/>
            <person name="Ahrendt S."/>
            <person name="Min B."/>
            <person name="Choi I.G."/>
            <person name="Park H."/>
            <person name="Plett J.M."/>
            <person name="Magnuson J."/>
            <person name="Spatafora J.W."/>
            <person name="Nagy L.G."/>
            <person name="Henrissat B."/>
            <person name="Grigoriev I.V."/>
            <person name="Yang Z.L."/>
            <person name="Xu J."/>
            <person name="Martin F.M."/>
        </authorList>
    </citation>
    <scope>NUCLEOTIDE SEQUENCE</scope>
    <source>
        <strain evidence="1">KUC20120723A-06</strain>
    </source>
</reference>
<accession>A0ACB8BX53</accession>
<keyword evidence="2" id="KW-1185">Reference proteome</keyword>
<dbReference type="EMBL" id="MU266344">
    <property type="protein sequence ID" value="KAH7929213.1"/>
    <property type="molecule type" value="Genomic_DNA"/>
</dbReference>
<gene>
    <name evidence="1" type="ORF">BV22DRAFT_1125976</name>
</gene>
<dbReference type="Proteomes" id="UP000790709">
    <property type="component" value="Unassembled WGS sequence"/>
</dbReference>
<name>A0ACB8BX53_9AGAM</name>
<evidence type="ECO:0000313" key="2">
    <source>
        <dbReference type="Proteomes" id="UP000790709"/>
    </source>
</evidence>